<dbReference type="PROSITE" id="PS50844">
    <property type="entry name" value="AFP_LIKE"/>
    <property type="match status" value="1"/>
</dbReference>
<dbReference type="InterPro" id="IPR013785">
    <property type="entry name" value="Aldolase_TIM"/>
</dbReference>
<comment type="caution">
    <text evidence="2">The sequence shown here is derived from an EMBL/GenBank/DDBJ whole genome shotgun (WGS) entry which is preliminary data.</text>
</comment>
<dbReference type="InterPro" id="IPR051690">
    <property type="entry name" value="PseI-like"/>
</dbReference>
<feature type="domain" description="AFP-like" evidence="1">
    <location>
        <begin position="74"/>
        <end position="132"/>
    </location>
</feature>
<evidence type="ECO:0000259" key="1">
    <source>
        <dbReference type="PROSITE" id="PS50844"/>
    </source>
</evidence>
<gene>
    <name evidence="2" type="ORF">B1A_14162</name>
</gene>
<dbReference type="InterPro" id="IPR013974">
    <property type="entry name" value="SAF"/>
</dbReference>
<dbReference type="Pfam" id="PF03102">
    <property type="entry name" value="NeuB"/>
    <property type="match status" value="1"/>
</dbReference>
<dbReference type="Gene3D" id="3.20.20.70">
    <property type="entry name" value="Aldolase class I"/>
    <property type="match status" value="1"/>
</dbReference>
<protein>
    <submittedName>
        <fullName evidence="2">N-acetylneuraminate synthase</fullName>
    </submittedName>
</protein>
<reference evidence="2" key="1">
    <citation type="submission" date="2013-08" db="EMBL/GenBank/DDBJ databases">
        <authorList>
            <person name="Mendez C."/>
            <person name="Richter M."/>
            <person name="Ferrer M."/>
            <person name="Sanchez J."/>
        </authorList>
    </citation>
    <scope>NUCLEOTIDE SEQUENCE</scope>
</reference>
<dbReference type="EMBL" id="AUZX01010391">
    <property type="protein sequence ID" value="EQD48157.1"/>
    <property type="molecule type" value="Genomic_DNA"/>
</dbReference>
<dbReference type="PANTHER" id="PTHR42966">
    <property type="entry name" value="N-ACETYLNEURAMINATE SYNTHASE"/>
    <property type="match status" value="1"/>
</dbReference>
<dbReference type="SUPFAM" id="SSF51569">
    <property type="entry name" value="Aldolase"/>
    <property type="match status" value="1"/>
</dbReference>
<dbReference type="CDD" id="cd11615">
    <property type="entry name" value="SAF_NeuB_like"/>
    <property type="match status" value="1"/>
</dbReference>
<dbReference type="GO" id="GO:0016051">
    <property type="term" value="P:carbohydrate biosynthetic process"/>
    <property type="evidence" value="ECO:0007669"/>
    <property type="project" value="InterPro"/>
</dbReference>
<dbReference type="SMART" id="SM00858">
    <property type="entry name" value="SAF"/>
    <property type="match status" value="1"/>
</dbReference>
<proteinExistence type="predicted"/>
<name>T0ZU97_9ZZZZ</name>
<sequence length="132" mass="14468">PGIVATYLGASLLEVHLTLHERMFGPDVPASLTPTRLKALVDGALFAWSMRTSPVLKSVQLERLGFDPAIFGRSWVTTQDLPAGHSLTRSDLAFKKPGGRLGYEDLHHLLGQVLTRALPKDHLLEINDVHPS</sequence>
<dbReference type="Gene3D" id="3.90.1210.10">
    <property type="entry name" value="Antifreeze-like/N-acetylneuraminic acid synthase C-terminal domain"/>
    <property type="match status" value="1"/>
</dbReference>
<dbReference type="SUPFAM" id="SSF51269">
    <property type="entry name" value="AFP III-like domain"/>
    <property type="match status" value="1"/>
</dbReference>
<dbReference type="InterPro" id="IPR013132">
    <property type="entry name" value="PseI/NeuA/B-like_N"/>
</dbReference>
<dbReference type="InterPro" id="IPR036732">
    <property type="entry name" value="AFP_Neu5c_C_sf"/>
</dbReference>
<dbReference type="InterPro" id="IPR057736">
    <property type="entry name" value="SAF_PseI/NeuA/NeuB"/>
</dbReference>
<dbReference type="AlphaFoldDB" id="T0ZU97"/>
<evidence type="ECO:0000313" key="2">
    <source>
        <dbReference type="EMBL" id="EQD48157.1"/>
    </source>
</evidence>
<dbReference type="GO" id="GO:0047444">
    <property type="term" value="F:N-acylneuraminate-9-phosphate synthase activity"/>
    <property type="evidence" value="ECO:0007669"/>
    <property type="project" value="TreeGrafter"/>
</dbReference>
<dbReference type="Pfam" id="PF08666">
    <property type="entry name" value="SAF"/>
    <property type="match status" value="1"/>
</dbReference>
<dbReference type="InterPro" id="IPR006190">
    <property type="entry name" value="SAF_AFP_Neu5Ac"/>
</dbReference>
<dbReference type="PANTHER" id="PTHR42966:SF1">
    <property type="entry name" value="SIALIC ACID SYNTHASE"/>
    <property type="match status" value="1"/>
</dbReference>
<reference evidence="2" key="2">
    <citation type="journal article" date="2014" name="ISME J.">
        <title>Microbial stratification in low pH oxic and suboxic macroscopic growths along an acid mine drainage.</title>
        <authorList>
            <person name="Mendez-Garcia C."/>
            <person name="Mesa V."/>
            <person name="Sprenger R.R."/>
            <person name="Richter M."/>
            <person name="Diez M.S."/>
            <person name="Solano J."/>
            <person name="Bargiela R."/>
            <person name="Golyshina O.V."/>
            <person name="Manteca A."/>
            <person name="Ramos J.L."/>
            <person name="Gallego J.R."/>
            <person name="Llorente I."/>
            <person name="Martins Dos Santos V.A."/>
            <person name="Jensen O.N."/>
            <person name="Pelaez A.I."/>
            <person name="Sanchez J."/>
            <person name="Ferrer M."/>
        </authorList>
    </citation>
    <scope>NUCLEOTIDE SEQUENCE</scope>
</reference>
<accession>T0ZU97</accession>
<organism evidence="2">
    <name type="scientific">mine drainage metagenome</name>
    <dbReference type="NCBI Taxonomy" id="410659"/>
    <lineage>
        <taxon>unclassified sequences</taxon>
        <taxon>metagenomes</taxon>
        <taxon>ecological metagenomes</taxon>
    </lineage>
</organism>
<feature type="non-terminal residue" evidence="2">
    <location>
        <position position="1"/>
    </location>
</feature>